<feature type="chain" id="PRO_5022084230" description="PEGA domain-containing protein" evidence="1">
    <location>
        <begin position="24"/>
        <end position="188"/>
    </location>
</feature>
<protein>
    <recommendedName>
        <fullName evidence="4">PEGA domain-containing protein</fullName>
    </recommendedName>
</protein>
<feature type="signal peptide" evidence="1">
    <location>
        <begin position="1"/>
        <end position="23"/>
    </location>
</feature>
<keyword evidence="3" id="KW-1185">Reference proteome</keyword>
<evidence type="ECO:0000313" key="2">
    <source>
        <dbReference type="EMBL" id="QDU24326.1"/>
    </source>
</evidence>
<gene>
    <name evidence="2" type="ORF">ETAA1_63400</name>
</gene>
<dbReference type="Proteomes" id="UP000319576">
    <property type="component" value="Chromosome"/>
</dbReference>
<evidence type="ECO:0000313" key="3">
    <source>
        <dbReference type="Proteomes" id="UP000319576"/>
    </source>
</evidence>
<dbReference type="EMBL" id="CP036273">
    <property type="protein sequence ID" value="QDU24326.1"/>
    <property type="molecule type" value="Genomic_DNA"/>
</dbReference>
<keyword evidence="1" id="KW-0732">Signal</keyword>
<reference evidence="2 3" key="1">
    <citation type="submission" date="2019-02" db="EMBL/GenBank/DDBJ databases">
        <title>Deep-cultivation of Planctomycetes and their phenomic and genomic characterization uncovers novel biology.</title>
        <authorList>
            <person name="Wiegand S."/>
            <person name="Jogler M."/>
            <person name="Boedeker C."/>
            <person name="Pinto D."/>
            <person name="Vollmers J."/>
            <person name="Rivas-Marin E."/>
            <person name="Kohn T."/>
            <person name="Peeters S.H."/>
            <person name="Heuer A."/>
            <person name="Rast P."/>
            <person name="Oberbeckmann S."/>
            <person name="Bunk B."/>
            <person name="Jeske O."/>
            <person name="Meyerdierks A."/>
            <person name="Storesund J.E."/>
            <person name="Kallscheuer N."/>
            <person name="Luecker S."/>
            <person name="Lage O.M."/>
            <person name="Pohl T."/>
            <person name="Merkel B.J."/>
            <person name="Hornburger P."/>
            <person name="Mueller R.-W."/>
            <person name="Bruemmer F."/>
            <person name="Labrenz M."/>
            <person name="Spormann A.M."/>
            <person name="Op den Camp H."/>
            <person name="Overmann J."/>
            <person name="Amann R."/>
            <person name="Jetten M.S.M."/>
            <person name="Mascher T."/>
            <person name="Medema M.H."/>
            <person name="Devos D.P."/>
            <person name="Kaster A.-K."/>
            <person name="Ovreas L."/>
            <person name="Rohde M."/>
            <person name="Galperin M.Y."/>
            <person name="Jogler C."/>
        </authorList>
    </citation>
    <scope>NUCLEOTIDE SEQUENCE [LARGE SCALE GENOMIC DNA]</scope>
    <source>
        <strain evidence="2 3">ETA_A1</strain>
    </source>
</reference>
<organism evidence="2 3">
    <name type="scientific">Urbifossiella limnaea</name>
    <dbReference type="NCBI Taxonomy" id="2528023"/>
    <lineage>
        <taxon>Bacteria</taxon>
        <taxon>Pseudomonadati</taxon>
        <taxon>Planctomycetota</taxon>
        <taxon>Planctomycetia</taxon>
        <taxon>Gemmatales</taxon>
        <taxon>Gemmataceae</taxon>
        <taxon>Urbifossiella</taxon>
    </lineage>
</organism>
<dbReference type="RefSeq" id="WP_145244490.1">
    <property type="nucleotide sequence ID" value="NZ_CP036273.1"/>
</dbReference>
<dbReference type="KEGG" id="uli:ETAA1_63400"/>
<name>A0A517Y3E7_9BACT</name>
<evidence type="ECO:0008006" key="4">
    <source>
        <dbReference type="Google" id="ProtNLM"/>
    </source>
</evidence>
<proteinExistence type="predicted"/>
<dbReference type="AlphaFoldDB" id="A0A517Y3E7"/>
<sequence length="188" mass="20328" precursor="true">MRICGPAFTVLLLVVASVQTPLAGQDKNKPAGGPKEETLEAYDSKTKGAVSVRVDQKDPTGSFDVLQDGKRVFKGEAPKLLNGTLELPPGTYVVDVNKTQRRITIEAGKKTILWTGELVVEGKPETMAWYAMKEKVKLTSTGVEPLLNTAIPLFPGTYTVFVDTSLTGKDKSLGEAEVKAGRRTVLKH</sequence>
<accession>A0A517Y3E7</accession>
<evidence type="ECO:0000256" key="1">
    <source>
        <dbReference type="SAM" id="SignalP"/>
    </source>
</evidence>